<gene>
    <name evidence="1" type="ORF">OSCT_2975</name>
</gene>
<dbReference type="SUPFAM" id="SSF103007">
    <property type="entry name" value="Hypothetical protein TT1725"/>
    <property type="match status" value="1"/>
</dbReference>
<accession>E1II24</accession>
<evidence type="ECO:0000313" key="2">
    <source>
        <dbReference type="Proteomes" id="UP000054010"/>
    </source>
</evidence>
<organism evidence="1 2">
    <name type="scientific">Oscillochloris trichoides DG-6</name>
    <dbReference type="NCBI Taxonomy" id="765420"/>
    <lineage>
        <taxon>Bacteria</taxon>
        <taxon>Bacillati</taxon>
        <taxon>Chloroflexota</taxon>
        <taxon>Chloroflexia</taxon>
        <taxon>Chloroflexales</taxon>
        <taxon>Chloroflexineae</taxon>
        <taxon>Oscillochloridaceae</taxon>
        <taxon>Oscillochloris</taxon>
    </lineage>
</organism>
<dbReference type="Gene3D" id="3.30.70.1120">
    <property type="entry name" value="TT1725-like"/>
    <property type="match status" value="1"/>
</dbReference>
<sequence>MVIGVCTLTLHIFAAHSLKEKRQVVKSLLARVRNEFNVSIAEVGDHDIWQSAELGIACVSTDQSYAHGQLEAVIRFIERTRPDAPIGGYEIEML</sequence>
<dbReference type="InterPro" id="IPR007546">
    <property type="entry name" value="DUF503"/>
</dbReference>
<dbReference type="EMBL" id="ADVR01000122">
    <property type="protein sequence ID" value="EFO79142.1"/>
    <property type="molecule type" value="Genomic_DNA"/>
</dbReference>
<protein>
    <recommendedName>
        <fullName evidence="3">DUF503 domain-containing protein</fullName>
    </recommendedName>
</protein>
<proteinExistence type="predicted"/>
<evidence type="ECO:0000313" key="1">
    <source>
        <dbReference type="EMBL" id="EFO79142.1"/>
    </source>
</evidence>
<dbReference type="Pfam" id="PF04456">
    <property type="entry name" value="DUF503"/>
    <property type="match status" value="1"/>
</dbReference>
<dbReference type="PANTHER" id="PTHR36441:SF1">
    <property type="entry name" value="DUF503 DOMAIN-CONTAINING PROTEIN"/>
    <property type="match status" value="1"/>
</dbReference>
<dbReference type="Proteomes" id="UP000054010">
    <property type="component" value="Unassembled WGS sequence"/>
</dbReference>
<comment type="caution">
    <text evidence="1">The sequence shown here is derived from an EMBL/GenBank/DDBJ whole genome shotgun (WGS) entry which is preliminary data.</text>
</comment>
<dbReference type="PANTHER" id="PTHR36441">
    <property type="entry name" value="HYPOTHETICAL CYTOSOLIC PROTEIN"/>
    <property type="match status" value="1"/>
</dbReference>
<dbReference type="STRING" id="765420.OSCT_2975"/>
<name>E1II24_9CHLR</name>
<reference evidence="1 2" key="1">
    <citation type="journal article" date="2011" name="J. Bacteriol.">
        <title>Draft genome sequence of the anoxygenic filamentous phototrophic bacterium Oscillochloris trichoides subsp. DG-6.</title>
        <authorList>
            <person name="Kuznetsov B.B."/>
            <person name="Ivanovsky R.N."/>
            <person name="Keppen O.I."/>
            <person name="Sukhacheva M.V."/>
            <person name="Bumazhkin B.K."/>
            <person name="Patutina E.O."/>
            <person name="Beletsky A.V."/>
            <person name="Mardanov A.V."/>
            <person name="Baslerov R.V."/>
            <person name="Panteleeva A.N."/>
            <person name="Kolganova T.V."/>
            <person name="Ravin N.V."/>
            <person name="Skryabin K.G."/>
        </authorList>
    </citation>
    <scope>NUCLEOTIDE SEQUENCE [LARGE SCALE GENOMIC DNA]</scope>
    <source>
        <strain evidence="1 2">DG-6</strain>
    </source>
</reference>
<dbReference type="InterPro" id="IPR036746">
    <property type="entry name" value="TT1725-like_sf"/>
</dbReference>
<dbReference type="OrthoDB" id="9809023at2"/>
<keyword evidence="2" id="KW-1185">Reference proteome</keyword>
<dbReference type="HOGENOM" id="CLU_149981_4_1_0"/>
<dbReference type="eggNOG" id="COG1550">
    <property type="taxonomic scope" value="Bacteria"/>
</dbReference>
<dbReference type="AlphaFoldDB" id="E1II24"/>
<evidence type="ECO:0008006" key="3">
    <source>
        <dbReference type="Google" id="ProtNLM"/>
    </source>
</evidence>